<dbReference type="EMBL" id="BMMK01000024">
    <property type="protein sequence ID" value="GGM70080.1"/>
    <property type="molecule type" value="Genomic_DNA"/>
</dbReference>
<evidence type="ECO:0000256" key="1">
    <source>
        <dbReference type="ARBA" id="ARBA00004651"/>
    </source>
</evidence>
<proteinExistence type="inferred from homology"/>
<feature type="transmembrane region" description="Helical" evidence="8">
    <location>
        <begin position="250"/>
        <end position="270"/>
    </location>
</feature>
<dbReference type="GO" id="GO:0005886">
    <property type="term" value="C:plasma membrane"/>
    <property type="evidence" value="ECO:0007669"/>
    <property type="project" value="UniProtKB-SubCell"/>
</dbReference>
<dbReference type="InterPro" id="IPR018584">
    <property type="entry name" value="GT87"/>
</dbReference>
<name>A0A8J3CI29_9PSEU</name>
<reference evidence="9" key="2">
    <citation type="submission" date="2020-09" db="EMBL/GenBank/DDBJ databases">
        <authorList>
            <person name="Sun Q."/>
            <person name="Zhou Y."/>
        </authorList>
    </citation>
    <scope>NUCLEOTIDE SEQUENCE</scope>
    <source>
        <strain evidence="9">CGMCC 4.5737</strain>
    </source>
</reference>
<dbReference type="GO" id="GO:0016758">
    <property type="term" value="F:hexosyltransferase activity"/>
    <property type="evidence" value="ECO:0007669"/>
    <property type="project" value="InterPro"/>
</dbReference>
<keyword evidence="10" id="KW-1185">Reference proteome</keyword>
<comment type="subcellular location">
    <subcellularLocation>
        <location evidence="1">Cell membrane</location>
        <topology evidence="1">Multi-pass membrane protein</topology>
    </subcellularLocation>
</comment>
<comment type="caution">
    <text evidence="9">The sequence shown here is derived from an EMBL/GenBank/DDBJ whole genome shotgun (WGS) entry which is preliminary data.</text>
</comment>
<keyword evidence="3" id="KW-0808">Transferase</keyword>
<dbReference type="Pfam" id="PF09594">
    <property type="entry name" value="GT87"/>
    <property type="match status" value="1"/>
</dbReference>
<reference evidence="9" key="1">
    <citation type="journal article" date="2014" name="Int. J. Syst. Evol. Microbiol.">
        <title>Complete genome sequence of Corynebacterium casei LMG S-19264T (=DSM 44701T), isolated from a smear-ripened cheese.</title>
        <authorList>
            <consortium name="US DOE Joint Genome Institute (JGI-PGF)"/>
            <person name="Walter F."/>
            <person name="Albersmeier A."/>
            <person name="Kalinowski J."/>
            <person name="Ruckert C."/>
        </authorList>
    </citation>
    <scope>NUCLEOTIDE SEQUENCE</scope>
    <source>
        <strain evidence="9">CGMCC 4.5737</strain>
    </source>
</reference>
<evidence type="ECO:0000313" key="10">
    <source>
        <dbReference type="Proteomes" id="UP000637578"/>
    </source>
</evidence>
<sequence>MGPLVLVVALVAHVATIAVWTRAHWGMIDLEVYQAGGATVVHGTPLYDAGVVADLKFTYPPFAALLFAPLAFLPLWGLRIVWTLANLALLVYVVWQCGRHLGMRADTRLLGLTMMLTGLAFWLVPVRTTFYLGQINIVLLALVAWDLLGRRRSGWQGVGVGIAAAIKLTPLIFIVYLAITRRIRAACVAVVAFAATVVASFVLVPSDAVKYWLHGTFAAADRVADVAAIGNQSLRGMLERFAAGEAASPWVWLASTGMVGVLGLAVASSTHRRGHELLGLTLCGLCATVVSPFSWQHHWVWFAPLLVFLVHRAITGSSSCWGLAAVLYVATFAWLTDFPSPSSGLIPNSGLVSLEPDQPVLAFLTGNAYVLVFVGALGLTAWWLRRETSRLLETDDFLNGQRQFR</sequence>
<comment type="similarity">
    <text evidence="7">Belongs to the glycosyltransferase 87 family.</text>
</comment>
<evidence type="ECO:0000256" key="5">
    <source>
        <dbReference type="ARBA" id="ARBA00022989"/>
    </source>
</evidence>
<organism evidence="9 10">
    <name type="scientific">Longimycelium tulufanense</name>
    <dbReference type="NCBI Taxonomy" id="907463"/>
    <lineage>
        <taxon>Bacteria</taxon>
        <taxon>Bacillati</taxon>
        <taxon>Actinomycetota</taxon>
        <taxon>Actinomycetes</taxon>
        <taxon>Pseudonocardiales</taxon>
        <taxon>Pseudonocardiaceae</taxon>
        <taxon>Longimycelium</taxon>
    </lineage>
</organism>
<keyword evidence="6 8" id="KW-0472">Membrane</keyword>
<feature type="transmembrane region" description="Helical" evidence="8">
    <location>
        <begin position="155"/>
        <end position="177"/>
    </location>
</feature>
<evidence type="ECO:0000256" key="6">
    <source>
        <dbReference type="ARBA" id="ARBA00023136"/>
    </source>
</evidence>
<keyword evidence="4 8" id="KW-0812">Transmembrane</keyword>
<evidence type="ECO:0000256" key="2">
    <source>
        <dbReference type="ARBA" id="ARBA00022475"/>
    </source>
</evidence>
<feature type="transmembrane region" description="Helical" evidence="8">
    <location>
        <begin position="62"/>
        <end position="95"/>
    </location>
</feature>
<accession>A0A8J3CI29</accession>
<evidence type="ECO:0000256" key="7">
    <source>
        <dbReference type="ARBA" id="ARBA00024033"/>
    </source>
</evidence>
<protein>
    <submittedName>
        <fullName evidence="9">Conserved hypothtical membrane protein</fullName>
    </submittedName>
</protein>
<keyword evidence="5 8" id="KW-1133">Transmembrane helix</keyword>
<feature type="transmembrane region" description="Helical" evidence="8">
    <location>
        <begin position="107"/>
        <end position="124"/>
    </location>
</feature>
<feature type="transmembrane region" description="Helical" evidence="8">
    <location>
        <begin position="321"/>
        <end position="340"/>
    </location>
</feature>
<dbReference type="AlphaFoldDB" id="A0A8J3CI29"/>
<gene>
    <name evidence="9" type="ORF">GCM10012275_45660</name>
</gene>
<feature type="transmembrane region" description="Helical" evidence="8">
    <location>
        <begin position="360"/>
        <end position="384"/>
    </location>
</feature>
<evidence type="ECO:0000256" key="8">
    <source>
        <dbReference type="SAM" id="Phobius"/>
    </source>
</evidence>
<feature type="transmembrane region" description="Helical" evidence="8">
    <location>
        <begin position="183"/>
        <end position="204"/>
    </location>
</feature>
<dbReference type="Proteomes" id="UP000637578">
    <property type="component" value="Unassembled WGS sequence"/>
</dbReference>
<keyword evidence="2" id="KW-1003">Cell membrane</keyword>
<evidence type="ECO:0000256" key="4">
    <source>
        <dbReference type="ARBA" id="ARBA00022692"/>
    </source>
</evidence>
<evidence type="ECO:0000313" key="9">
    <source>
        <dbReference type="EMBL" id="GGM70080.1"/>
    </source>
</evidence>
<evidence type="ECO:0000256" key="3">
    <source>
        <dbReference type="ARBA" id="ARBA00022679"/>
    </source>
</evidence>